<gene>
    <name evidence="1" type="ORF">M6D93_13750</name>
</gene>
<protein>
    <submittedName>
        <fullName evidence="1">Uncharacterized protein</fullName>
    </submittedName>
</protein>
<dbReference type="RefSeq" id="WP_249769866.1">
    <property type="nucleotide sequence ID" value="NZ_CP097332.1"/>
</dbReference>
<sequence>MIIAEAWRTSSDGVSTLKVCGDRMAIVGLGNDVVITRSLLDVLAAGERGWLFAAVTAE</sequence>
<organism evidence="1 2">
    <name type="scientific">Jatrophihabitans telluris</name>
    <dbReference type="NCBI Taxonomy" id="2038343"/>
    <lineage>
        <taxon>Bacteria</taxon>
        <taxon>Bacillati</taxon>
        <taxon>Actinomycetota</taxon>
        <taxon>Actinomycetes</taxon>
        <taxon>Jatrophihabitantales</taxon>
        <taxon>Jatrophihabitantaceae</taxon>
        <taxon>Jatrophihabitans</taxon>
    </lineage>
</organism>
<proteinExistence type="predicted"/>
<dbReference type="EMBL" id="CP097332">
    <property type="protein sequence ID" value="UQX87358.1"/>
    <property type="molecule type" value="Genomic_DNA"/>
</dbReference>
<accession>A0ABY4QVL6</accession>
<evidence type="ECO:0000313" key="2">
    <source>
        <dbReference type="Proteomes" id="UP001056336"/>
    </source>
</evidence>
<keyword evidence="2" id="KW-1185">Reference proteome</keyword>
<reference evidence="1" key="2">
    <citation type="submission" date="2022-05" db="EMBL/GenBank/DDBJ databases">
        <authorList>
            <person name="Kim J.-S."/>
            <person name="Lee K."/>
            <person name="Suh M."/>
            <person name="Eom M."/>
            <person name="Kim J.-S."/>
            <person name="Kim D.-S."/>
            <person name="Ko S.-H."/>
            <person name="Shin Y."/>
            <person name="Lee J.-S."/>
        </authorList>
    </citation>
    <scope>NUCLEOTIDE SEQUENCE</scope>
    <source>
        <strain evidence="1">N237</strain>
    </source>
</reference>
<evidence type="ECO:0000313" key="1">
    <source>
        <dbReference type="EMBL" id="UQX87358.1"/>
    </source>
</evidence>
<reference evidence="1" key="1">
    <citation type="journal article" date="2018" name="Int. J. Syst. Evol. Microbiol.">
        <title>Jatrophihabitans telluris sp. nov., isolated from sediment soil of lava forest wetlands and the emended description of the genus Jatrophihabitans.</title>
        <authorList>
            <person name="Lee K.C."/>
            <person name="Suh M.K."/>
            <person name="Eom M.K."/>
            <person name="Kim K.K."/>
            <person name="Kim J.S."/>
            <person name="Kim D.S."/>
            <person name="Ko S.H."/>
            <person name="Shin Y.K."/>
            <person name="Lee J.S."/>
        </authorList>
    </citation>
    <scope>NUCLEOTIDE SEQUENCE</scope>
    <source>
        <strain evidence="1">N237</strain>
    </source>
</reference>
<dbReference type="Proteomes" id="UP001056336">
    <property type="component" value="Chromosome"/>
</dbReference>
<name>A0ABY4QVL6_9ACTN</name>